<dbReference type="InterPro" id="IPR046373">
    <property type="entry name" value="Acyl-CoA_Oxase/DH_mid-dom_sf"/>
</dbReference>
<dbReference type="InterPro" id="IPR037069">
    <property type="entry name" value="AcylCoA_DH/ox_N_sf"/>
</dbReference>
<comment type="similarity">
    <text evidence="2 5">Belongs to the acyl-CoA dehydrogenase family.</text>
</comment>
<sequence length="383" mass="41612">MIAIAAHEEEFLQQVRAFCRHQLQPKARELDRDSRFPKELLPEMRTCGLFGSSYDPQYGGRGYSFLTAYAVLTLLAKASAGVALTLIVQWMAVDVLRQFGTEQQKQTYLPGLIRGEKIATYTISEVQAGSDAAAITTTATARDGGWQLDGAKFFATNGGLAEVYIIAAKTAPELGAKGISLFLVEKGTPGFTVGPSEEKLGCRSSRTTALHFDHCLIRDDQRIGPVNGGFKIAMYGLVSGRLGMAAMGLGIAEAALQDAVSYANTRVVFGKPLVSLFAIQEKIADMYVQIQAAEHMVRAAAEKRDTQAEYSLEASTAKLFVSRVITDICHQALQIYGGHGYMKYNDVERYARDARLLDIGVGASEVLKMVVGMTIAKDIRTTT</sequence>
<proteinExistence type="inferred from homology"/>
<dbReference type="InterPro" id="IPR009075">
    <property type="entry name" value="AcylCo_DH/oxidase_C"/>
</dbReference>
<evidence type="ECO:0000259" key="7">
    <source>
        <dbReference type="Pfam" id="PF02770"/>
    </source>
</evidence>
<dbReference type="Gene3D" id="1.20.140.10">
    <property type="entry name" value="Butyryl-CoA Dehydrogenase, subunit A, domain 3"/>
    <property type="match status" value="1"/>
</dbReference>
<name>A0A1G9SGR8_9FIRM</name>
<evidence type="ECO:0000256" key="3">
    <source>
        <dbReference type="ARBA" id="ARBA00022630"/>
    </source>
</evidence>
<dbReference type="Proteomes" id="UP000199309">
    <property type="component" value="Unassembled WGS sequence"/>
</dbReference>
<dbReference type="FunFam" id="1.20.140.10:FF:000004">
    <property type="entry name" value="Acyl-CoA dehydrogenase FadE25"/>
    <property type="match status" value="1"/>
</dbReference>
<evidence type="ECO:0000256" key="2">
    <source>
        <dbReference type="ARBA" id="ARBA00009347"/>
    </source>
</evidence>
<dbReference type="EMBL" id="FNHQ01000005">
    <property type="protein sequence ID" value="SDM34591.1"/>
    <property type="molecule type" value="Genomic_DNA"/>
</dbReference>
<dbReference type="SUPFAM" id="SSF47203">
    <property type="entry name" value="Acyl-CoA dehydrogenase C-terminal domain-like"/>
    <property type="match status" value="1"/>
</dbReference>
<comment type="cofactor">
    <cofactor evidence="1 5">
        <name>FAD</name>
        <dbReference type="ChEBI" id="CHEBI:57692"/>
    </cofactor>
</comment>
<keyword evidence="5" id="KW-0560">Oxidoreductase</keyword>
<feature type="domain" description="Acyl-CoA dehydrogenase/oxidase C-terminal" evidence="6">
    <location>
        <begin position="227"/>
        <end position="374"/>
    </location>
</feature>
<evidence type="ECO:0000256" key="5">
    <source>
        <dbReference type="RuleBase" id="RU362125"/>
    </source>
</evidence>
<dbReference type="AlphaFoldDB" id="A0A1G9SGR8"/>
<dbReference type="GO" id="GO:0003995">
    <property type="term" value="F:acyl-CoA dehydrogenase activity"/>
    <property type="evidence" value="ECO:0007669"/>
    <property type="project" value="TreeGrafter"/>
</dbReference>
<dbReference type="Pfam" id="PF02771">
    <property type="entry name" value="Acyl-CoA_dh_N"/>
    <property type="match status" value="1"/>
</dbReference>
<feature type="domain" description="Acyl-CoA oxidase/dehydrogenase middle" evidence="7">
    <location>
        <begin position="121"/>
        <end position="215"/>
    </location>
</feature>
<dbReference type="Pfam" id="PF00441">
    <property type="entry name" value="Acyl-CoA_dh_1"/>
    <property type="match status" value="1"/>
</dbReference>
<dbReference type="Gene3D" id="2.40.110.10">
    <property type="entry name" value="Butyryl-CoA Dehydrogenase, subunit A, domain 2"/>
    <property type="match status" value="1"/>
</dbReference>
<reference evidence="9 10" key="1">
    <citation type="submission" date="2016-10" db="EMBL/GenBank/DDBJ databases">
        <authorList>
            <person name="de Groot N.N."/>
        </authorList>
    </citation>
    <scope>NUCLEOTIDE SEQUENCE [LARGE SCALE GENOMIC DNA]</scope>
    <source>
        <strain evidence="9 10">DSM 16981</strain>
    </source>
</reference>
<dbReference type="PANTHER" id="PTHR43884">
    <property type="entry name" value="ACYL-COA DEHYDROGENASE"/>
    <property type="match status" value="1"/>
</dbReference>
<evidence type="ECO:0000313" key="9">
    <source>
        <dbReference type="EMBL" id="SDM34591.1"/>
    </source>
</evidence>
<evidence type="ECO:0000313" key="10">
    <source>
        <dbReference type="Proteomes" id="UP000199309"/>
    </source>
</evidence>
<keyword evidence="3 5" id="KW-0285">Flavoprotein</keyword>
<dbReference type="InterPro" id="IPR036250">
    <property type="entry name" value="AcylCo_DH-like_C"/>
</dbReference>
<evidence type="ECO:0000256" key="1">
    <source>
        <dbReference type="ARBA" id="ARBA00001974"/>
    </source>
</evidence>
<dbReference type="PIRSF" id="PIRSF016578">
    <property type="entry name" value="HsaA"/>
    <property type="match status" value="1"/>
</dbReference>
<dbReference type="PANTHER" id="PTHR43884:SF12">
    <property type="entry name" value="ISOVALERYL-COA DEHYDROGENASE, MITOCHONDRIAL-RELATED"/>
    <property type="match status" value="1"/>
</dbReference>
<evidence type="ECO:0000259" key="8">
    <source>
        <dbReference type="Pfam" id="PF02771"/>
    </source>
</evidence>
<keyword evidence="10" id="KW-1185">Reference proteome</keyword>
<dbReference type="GO" id="GO:0050660">
    <property type="term" value="F:flavin adenine dinucleotide binding"/>
    <property type="evidence" value="ECO:0007669"/>
    <property type="project" value="InterPro"/>
</dbReference>
<dbReference type="Gene3D" id="1.10.540.10">
    <property type="entry name" value="Acyl-CoA dehydrogenase/oxidase, N-terminal domain"/>
    <property type="match status" value="1"/>
</dbReference>
<dbReference type="STRING" id="349095.SAMN05660299_00716"/>
<accession>A0A1G9SGR8</accession>
<dbReference type="Pfam" id="PF02770">
    <property type="entry name" value="Acyl-CoA_dh_M"/>
    <property type="match status" value="1"/>
</dbReference>
<organism evidence="9 10">
    <name type="scientific">Megasphaera paucivorans</name>
    <dbReference type="NCBI Taxonomy" id="349095"/>
    <lineage>
        <taxon>Bacteria</taxon>
        <taxon>Bacillati</taxon>
        <taxon>Bacillota</taxon>
        <taxon>Negativicutes</taxon>
        <taxon>Veillonellales</taxon>
        <taxon>Veillonellaceae</taxon>
        <taxon>Megasphaera</taxon>
    </lineage>
</organism>
<dbReference type="SUPFAM" id="SSF56645">
    <property type="entry name" value="Acyl-CoA dehydrogenase NM domain-like"/>
    <property type="match status" value="1"/>
</dbReference>
<dbReference type="InterPro" id="IPR013786">
    <property type="entry name" value="AcylCoA_DH/ox_N"/>
</dbReference>
<feature type="domain" description="Acyl-CoA dehydrogenase/oxidase N-terminal" evidence="8">
    <location>
        <begin position="7"/>
        <end position="116"/>
    </location>
</feature>
<evidence type="ECO:0000259" key="6">
    <source>
        <dbReference type="Pfam" id="PF00441"/>
    </source>
</evidence>
<protein>
    <submittedName>
        <fullName evidence="9">Butyryl-CoA dehydrogenase</fullName>
    </submittedName>
</protein>
<gene>
    <name evidence="9" type="ORF">SAMN05660299_00716</name>
</gene>
<evidence type="ECO:0000256" key="4">
    <source>
        <dbReference type="ARBA" id="ARBA00022827"/>
    </source>
</evidence>
<dbReference type="InterPro" id="IPR006091">
    <property type="entry name" value="Acyl-CoA_Oxase/DH_mid-dom"/>
</dbReference>
<dbReference type="InterPro" id="IPR009100">
    <property type="entry name" value="AcylCoA_DH/oxidase_NM_dom_sf"/>
</dbReference>
<keyword evidence="4 5" id="KW-0274">FAD</keyword>